<dbReference type="PROSITE" id="PS51898">
    <property type="entry name" value="TYR_RECOMBINASE"/>
    <property type="match status" value="1"/>
</dbReference>
<dbReference type="InterPro" id="IPR002104">
    <property type="entry name" value="Integrase_catalytic"/>
</dbReference>
<organism evidence="9 10">
    <name type="scientific">Blautia obeum</name>
    <dbReference type="NCBI Taxonomy" id="40520"/>
    <lineage>
        <taxon>Bacteria</taxon>
        <taxon>Bacillati</taxon>
        <taxon>Bacillota</taxon>
        <taxon>Clostridia</taxon>
        <taxon>Lachnospirales</taxon>
        <taxon>Lachnospiraceae</taxon>
        <taxon>Blautia</taxon>
    </lineage>
</organism>
<dbReference type="SUPFAM" id="SSF54171">
    <property type="entry name" value="DNA-binding domain"/>
    <property type="match status" value="1"/>
</dbReference>
<comment type="function">
    <text evidence="1">Site-specific tyrosine recombinase, which acts by catalyzing the cutting and rejoining of the recombining DNA molecules.</text>
</comment>
<dbReference type="InterPro" id="IPR010998">
    <property type="entry name" value="Integrase_recombinase_N"/>
</dbReference>
<dbReference type="PANTHER" id="PTHR30349">
    <property type="entry name" value="PHAGE INTEGRASE-RELATED"/>
    <property type="match status" value="1"/>
</dbReference>
<comment type="similarity">
    <text evidence="2">Belongs to the 'phage' integrase family.</text>
</comment>
<evidence type="ECO:0000256" key="6">
    <source>
        <dbReference type="PROSITE-ProRule" id="PRU01248"/>
    </source>
</evidence>
<protein>
    <submittedName>
        <fullName evidence="9">Site-specific integrase</fullName>
    </submittedName>
</protein>
<dbReference type="CDD" id="cd01189">
    <property type="entry name" value="INT_ICEBs1_C_like"/>
    <property type="match status" value="1"/>
</dbReference>
<dbReference type="PANTHER" id="PTHR30349:SF41">
    <property type="entry name" value="INTEGRASE_RECOMBINASE PROTEIN MJ0367-RELATED"/>
    <property type="match status" value="1"/>
</dbReference>
<accession>A0A414I3H5</accession>
<dbReference type="GO" id="GO:0006310">
    <property type="term" value="P:DNA recombination"/>
    <property type="evidence" value="ECO:0007669"/>
    <property type="project" value="UniProtKB-KW"/>
</dbReference>
<dbReference type="EMBL" id="QSJW01000014">
    <property type="protein sequence ID" value="RHE09595.1"/>
    <property type="molecule type" value="Genomic_DNA"/>
</dbReference>
<evidence type="ECO:0000256" key="5">
    <source>
        <dbReference type="ARBA" id="ARBA00023172"/>
    </source>
</evidence>
<evidence type="ECO:0000313" key="10">
    <source>
        <dbReference type="Proteomes" id="UP000284644"/>
    </source>
</evidence>
<dbReference type="Pfam" id="PF14659">
    <property type="entry name" value="Phage_int_SAM_3"/>
    <property type="match status" value="1"/>
</dbReference>
<dbReference type="PROSITE" id="PS51900">
    <property type="entry name" value="CB"/>
    <property type="match status" value="1"/>
</dbReference>
<dbReference type="AlphaFoldDB" id="A0A414I3H5"/>
<dbReference type="InterPro" id="IPR016177">
    <property type="entry name" value="DNA-bd_dom_sf"/>
</dbReference>
<evidence type="ECO:0000256" key="1">
    <source>
        <dbReference type="ARBA" id="ARBA00003283"/>
    </source>
</evidence>
<evidence type="ECO:0000259" key="7">
    <source>
        <dbReference type="PROSITE" id="PS51898"/>
    </source>
</evidence>
<dbReference type="InterPro" id="IPR004107">
    <property type="entry name" value="Integrase_SAM-like_N"/>
</dbReference>
<sequence length="402" mass="46247">MARAKRTDNKGRVLRVGESQNKQGRYIYKWTDCTGTRNTVYAITLVELREKEQKIQRDIQDGINSTSANMTLNQLFDLYMSTKSNIRETTRVLYLTYWSANIKPSILSDMKISQIKQLHVKKWIIELKDKGAKTSSIKAYKTLLTSVFQFAVDNDYIRRNPCRNCDQDKAEPSTKTALTKRQQEKLVDFLENDDLYKVYYPLILFILNTGLRAGEVCGLTKDDIDMKKGVVHVRKQLGYRNIGDGYQYYWQPLKTAAGHRDIPLTPAAKKALIMEKELDFALGRRAKEQEVAGRSGIVFINNRGMALNSYSIDGTIKRIISVYNQRESKEAETENREPELLPHISVHILRHTFCTRSVESGINIKTVQYLMGHSEIATTLNIYTHVNAEQVKSEMKKLENIM</sequence>
<dbReference type="Gene3D" id="1.10.443.10">
    <property type="entry name" value="Intergrase catalytic core"/>
    <property type="match status" value="1"/>
</dbReference>
<dbReference type="InterPro" id="IPR011010">
    <property type="entry name" value="DNA_brk_join_enz"/>
</dbReference>
<keyword evidence="4 6" id="KW-0238">DNA-binding</keyword>
<evidence type="ECO:0000259" key="8">
    <source>
        <dbReference type="PROSITE" id="PS51900"/>
    </source>
</evidence>
<feature type="domain" description="Core-binding (CB)" evidence="8">
    <location>
        <begin position="70"/>
        <end position="152"/>
    </location>
</feature>
<evidence type="ECO:0000256" key="2">
    <source>
        <dbReference type="ARBA" id="ARBA00008857"/>
    </source>
</evidence>
<dbReference type="GO" id="GO:0008907">
    <property type="term" value="F:integrase activity"/>
    <property type="evidence" value="ECO:0007669"/>
    <property type="project" value="InterPro"/>
</dbReference>
<keyword evidence="5" id="KW-0233">DNA recombination</keyword>
<feature type="domain" description="Tyr recombinase" evidence="7">
    <location>
        <begin position="173"/>
        <end position="396"/>
    </location>
</feature>
<evidence type="ECO:0000256" key="4">
    <source>
        <dbReference type="ARBA" id="ARBA00023125"/>
    </source>
</evidence>
<dbReference type="Proteomes" id="UP000284644">
    <property type="component" value="Unassembled WGS sequence"/>
</dbReference>
<gene>
    <name evidence="9" type="ORF">DW767_16955</name>
</gene>
<dbReference type="RefSeq" id="WP_118045900.1">
    <property type="nucleotide sequence ID" value="NZ_JBDGAC010000042.1"/>
</dbReference>
<dbReference type="InterPro" id="IPR004191">
    <property type="entry name" value="Integrase_Tn916-type_DNA-bd_N"/>
</dbReference>
<name>A0A414I3H5_9FIRM</name>
<evidence type="ECO:0000313" key="9">
    <source>
        <dbReference type="EMBL" id="RHE09595.1"/>
    </source>
</evidence>
<dbReference type="GO" id="GO:0003677">
    <property type="term" value="F:DNA binding"/>
    <property type="evidence" value="ECO:0007669"/>
    <property type="project" value="UniProtKB-UniRule"/>
</dbReference>
<dbReference type="Pfam" id="PF02920">
    <property type="entry name" value="Integrase_DNA"/>
    <property type="match status" value="1"/>
</dbReference>
<dbReference type="InterPro" id="IPR044068">
    <property type="entry name" value="CB"/>
</dbReference>
<keyword evidence="3" id="KW-0229">DNA integration</keyword>
<dbReference type="InterPro" id="IPR050090">
    <property type="entry name" value="Tyrosine_recombinase_XerCD"/>
</dbReference>
<dbReference type="InterPro" id="IPR013762">
    <property type="entry name" value="Integrase-like_cat_sf"/>
</dbReference>
<proteinExistence type="inferred from homology"/>
<comment type="caution">
    <text evidence="9">The sequence shown here is derived from an EMBL/GenBank/DDBJ whole genome shotgun (WGS) entry which is preliminary data.</text>
</comment>
<evidence type="ECO:0000256" key="3">
    <source>
        <dbReference type="ARBA" id="ARBA00022908"/>
    </source>
</evidence>
<dbReference type="Gene3D" id="1.10.150.130">
    <property type="match status" value="1"/>
</dbReference>
<reference evidence="9 10" key="1">
    <citation type="submission" date="2018-08" db="EMBL/GenBank/DDBJ databases">
        <title>A genome reference for cultivated species of the human gut microbiota.</title>
        <authorList>
            <person name="Zou Y."/>
            <person name="Xue W."/>
            <person name="Luo G."/>
        </authorList>
    </citation>
    <scope>NUCLEOTIDE SEQUENCE [LARGE SCALE GENOMIC DNA]</scope>
    <source>
        <strain evidence="9 10">AM29-25AC</strain>
    </source>
</reference>
<dbReference type="Gene3D" id="3.30.160.60">
    <property type="entry name" value="Classic Zinc Finger"/>
    <property type="match status" value="1"/>
</dbReference>
<dbReference type="SUPFAM" id="SSF56349">
    <property type="entry name" value="DNA breaking-rejoining enzymes"/>
    <property type="match status" value="1"/>
</dbReference>
<dbReference type="Pfam" id="PF00589">
    <property type="entry name" value="Phage_integrase"/>
    <property type="match status" value="1"/>
</dbReference>